<dbReference type="SUPFAM" id="SSF160419">
    <property type="entry name" value="YdfO-like"/>
    <property type="match status" value="1"/>
</dbReference>
<evidence type="ECO:0000313" key="2">
    <source>
        <dbReference type="Proteomes" id="UP000077881"/>
    </source>
</evidence>
<keyword evidence="2" id="KW-1185">Reference proteome</keyword>
<dbReference type="InterPro" id="IPR036696">
    <property type="entry name" value="YdfO-like_sf"/>
</dbReference>
<comment type="caution">
    <text evidence="1">The sequence shown here is derived from an EMBL/GenBank/DDBJ whole genome shotgun (WGS) entry which is preliminary data.</text>
</comment>
<proteinExistence type="predicted"/>
<sequence length="178" mass="20241">MNKSKLLLIIISLAFIVFIFFSVLRPAINGEEGICVQASKQFDAPSKARFVDASSNLVFCESESGVMPVLTNKEFTKVKNTFGELDFQEFKEEKVERGLISWQVEEDPKEKFSMISGFANDEVKSIKLNSEAGIQPNRIFLREDLWLWYFIADKGKINMPVEVMAIDENGNIISEDNE</sequence>
<reference evidence="1 2" key="1">
    <citation type="submission" date="2015-05" db="EMBL/GenBank/DDBJ databases">
        <title>Comparison of genome.</title>
        <authorList>
            <person name="Zheng Z."/>
            <person name="Sun M."/>
        </authorList>
    </citation>
    <scope>NUCLEOTIDE SEQUENCE [LARGE SCALE GENOMIC DNA]</scope>
    <source>
        <strain evidence="1 2">G25-74</strain>
    </source>
</reference>
<organism evidence="1 2">
    <name type="scientific">Lederbergia galactosidilytica</name>
    <dbReference type="NCBI Taxonomy" id="217031"/>
    <lineage>
        <taxon>Bacteria</taxon>
        <taxon>Bacillati</taxon>
        <taxon>Bacillota</taxon>
        <taxon>Bacilli</taxon>
        <taxon>Bacillales</taxon>
        <taxon>Bacillaceae</taxon>
        <taxon>Lederbergia</taxon>
    </lineage>
</organism>
<dbReference type="RefSeq" id="WP_064467658.1">
    <property type="nucleotide sequence ID" value="NZ_LDJR01000016.1"/>
</dbReference>
<dbReference type="PATRIC" id="fig|217031.6.peg.717"/>
<protein>
    <submittedName>
        <fullName evidence="1">Uncharacterized protein</fullName>
    </submittedName>
</protein>
<dbReference type="OrthoDB" id="2843110at2"/>
<dbReference type="EMBL" id="LDJR01000016">
    <property type="protein sequence ID" value="OAK74880.1"/>
    <property type="molecule type" value="Genomic_DNA"/>
</dbReference>
<gene>
    <name evidence="1" type="ORF">ABB05_03295</name>
</gene>
<dbReference type="Proteomes" id="UP000077881">
    <property type="component" value="Unassembled WGS sequence"/>
</dbReference>
<accession>A0A178A5X8</accession>
<name>A0A178A5X8_9BACI</name>
<dbReference type="AlphaFoldDB" id="A0A178A5X8"/>
<evidence type="ECO:0000313" key="1">
    <source>
        <dbReference type="EMBL" id="OAK74880.1"/>
    </source>
</evidence>